<dbReference type="EMBL" id="JBHSFN010000039">
    <property type="protein sequence ID" value="MFC4591928.1"/>
    <property type="molecule type" value="Genomic_DNA"/>
</dbReference>
<feature type="domain" description="Methyltransferase type 11" evidence="2">
    <location>
        <begin position="281"/>
        <end position="379"/>
    </location>
</feature>
<reference evidence="5" key="1">
    <citation type="journal article" date="2019" name="Int. J. Syst. Evol. Microbiol.">
        <title>The Global Catalogue of Microorganisms (GCM) 10K type strain sequencing project: providing services to taxonomists for standard genome sequencing and annotation.</title>
        <authorList>
            <consortium name="The Broad Institute Genomics Platform"/>
            <consortium name="The Broad Institute Genome Sequencing Center for Infectious Disease"/>
            <person name="Wu L."/>
            <person name="Ma J."/>
        </authorList>
    </citation>
    <scope>NUCLEOTIDE SEQUENCE [LARGE SCALE GENOMIC DNA]</scope>
    <source>
        <strain evidence="5">CCUG 49560</strain>
    </source>
</reference>
<dbReference type="Gene3D" id="3.40.50.1820">
    <property type="entry name" value="alpha/beta hydrolase"/>
    <property type="match status" value="1"/>
</dbReference>
<dbReference type="SUPFAM" id="SSF53335">
    <property type="entry name" value="S-adenosyl-L-methionine-dependent methyltransferases"/>
    <property type="match status" value="1"/>
</dbReference>
<organism evidence="4 5">
    <name type="scientific">Sphaerisporangium corydalis</name>
    <dbReference type="NCBI Taxonomy" id="1441875"/>
    <lineage>
        <taxon>Bacteria</taxon>
        <taxon>Bacillati</taxon>
        <taxon>Actinomycetota</taxon>
        <taxon>Actinomycetes</taxon>
        <taxon>Streptosporangiales</taxon>
        <taxon>Streptosporangiaceae</taxon>
        <taxon>Sphaerisporangium</taxon>
    </lineage>
</organism>
<keyword evidence="4" id="KW-0378">Hydrolase</keyword>
<dbReference type="Proteomes" id="UP001595891">
    <property type="component" value="Unassembled WGS sequence"/>
</dbReference>
<dbReference type="SUPFAM" id="SSF53474">
    <property type="entry name" value="alpha/beta-Hydrolases"/>
    <property type="match status" value="1"/>
</dbReference>
<sequence length="507" mass="54793">MSTFVLIHGAGDTGWSWHLVAAELRARGHDVLAPDLPGDDESKTLTDYADVVVEAVGDRRDLVVVGHSFGAFTAPLVADRLPVDVLVLLAGMIPSPGEPPDEWWARTGYRSAVAEQAGRDGGLTGDADPFVSFYHDVPRELAEEAMGRQRAHPSTAASAAPWPLDAWPDVPTRFVLCAEDRFFPPGFFRRLVPERLGIVPDEIAGGHCVALSRPKEVADLLAGYAARYRKDPETVPSDRQGTRTRPHRTRPTGVFDYDAELRRHNELFRAAARVGPRDRVLDIGCGTGQTTREAARAAAAGSVVGVDLSGPMLERARRLSDDEGLSNITYRQADAQVHPFPSARFDVCVSRFGAMFFADPVAAFTNIGRALRPGARLVLLVWRDRDRNEWASAIRRSLTAAAPAPPTGGPGPFSLADPAVTEGILAAAGFTDVSFTDVHEPVFYGPDTAAAFDNVLLLREYGDLIATLDTAAAERARTRLRATLAAHSTGDGVYFDSSAWIVTARRP</sequence>
<name>A0ABV9EST9_9ACTN</name>
<protein>
    <submittedName>
        <fullName evidence="4">Alpha/beta fold hydrolase</fullName>
    </submittedName>
</protein>
<dbReference type="InterPro" id="IPR029058">
    <property type="entry name" value="AB_hydrolase_fold"/>
</dbReference>
<gene>
    <name evidence="4" type="ORF">ACFO8L_37980</name>
</gene>
<dbReference type="RefSeq" id="WP_262846109.1">
    <property type="nucleotide sequence ID" value="NZ_JANZYP010000044.1"/>
</dbReference>
<dbReference type="InterPro" id="IPR052897">
    <property type="entry name" value="Sec-Metab_Biosynth_Hydrolase"/>
</dbReference>
<dbReference type="Pfam" id="PF12697">
    <property type="entry name" value="Abhydrolase_6"/>
    <property type="match status" value="1"/>
</dbReference>
<evidence type="ECO:0000313" key="4">
    <source>
        <dbReference type="EMBL" id="MFC4591928.1"/>
    </source>
</evidence>
<evidence type="ECO:0000313" key="5">
    <source>
        <dbReference type="Proteomes" id="UP001595891"/>
    </source>
</evidence>
<dbReference type="PANTHER" id="PTHR37017">
    <property type="entry name" value="AB HYDROLASE-1 DOMAIN-CONTAINING PROTEIN-RELATED"/>
    <property type="match status" value="1"/>
</dbReference>
<proteinExistence type="predicted"/>
<dbReference type="InterPro" id="IPR000073">
    <property type="entry name" value="AB_hydrolase_1"/>
</dbReference>
<evidence type="ECO:0000256" key="1">
    <source>
        <dbReference type="SAM" id="MobiDB-lite"/>
    </source>
</evidence>
<feature type="region of interest" description="Disordered" evidence="1">
    <location>
        <begin position="232"/>
        <end position="252"/>
    </location>
</feature>
<evidence type="ECO:0000259" key="3">
    <source>
        <dbReference type="Pfam" id="PF12697"/>
    </source>
</evidence>
<comment type="caution">
    <text evidence="4">The sequence shown here is derived from an EMBL/GenBank/DDBJ whole genome shotgun (WGS) entry which is preliminary data.</text>
</comment>
<evidence type="ECO:0000259" key="2">
    <source>
        <dbReference type="Pfam" id="PF08241"/>
    </source>
</evidence>
<dbReference type="CDD" id="cd02440">
    <property type="entry name" value="AdoMet_MTases"/>
    <property type="match status" value="1"/>
</dbReference>
<dbReference type="InterPro" id="IPR029063">
    <property type="entry name" value="SAM-dependent_MTases_sf"/>
</dbReference>
<dbReference type="PANTHER" id="PTHR37017:SF11">
    <property type="entry name" value="ESTERASE_LIPASE_THIOESTERASE DOMAIN-CONTAINING PROTEIN"/>
    <property type="match status" value="1"/>
</dbReference>
<dbReference type="Pfam" id="PF08241">
    <property type="entry name" value="Methyltransf_11"/>
    <property type="match status" value="1"/>
</dbReference>
<feature type="domain" description="AB hydrolase-1" evidence="3">
    <location>
        <begin position="4"/>
        <end position="219"/>
    </location>
</feature>
<dbReference type="InterPro" id="IPR013216">
    <property type="entry name" value="Methyltransf_11"/>
</dbReference>
<dbReference type="Gene3D" id="3.40.50.150">
    <property type="entry name" value="Vaccinia Virus protein VP39"/>
    <property type="match status" value="1"/>
</dbReference>
<dbReference type="GO" id="GO:0016787">
    <property type="term" value="F:hydrolase activity"/>
    <property type="evidence" value="ECO:0007669"/>
    <property type="project" value="UniProtKB-KW"/>
</dbReference>
<keyword evidence="5" id="KW-1185">Reference proteome</keyword>
<accession>A0ABV9EST9</accession>